<dbReference type="AlphaFoldDB" id="A0A364KRH1"/>
<dbReference type="EMBL" id="MIKG01000003">
    <property type="protein sequence ID" value="RAO66146.1"/>
    <property type="molecule type" value="Genomic_DNA"/>
</dbReference>
<evidence type="ECO:0000313" key="3">
    <source>
        <dbReference type="Proteomes" id="UP000249363"/>
    </source>
</evidence>
<dbReference type="GeneID" id="63791375"/>
<accession>A0A364KRH1</accession>
<sequence>MRRSLIPNPPRPYFFPLSAILQPASFHTPHSVRAQFSSNSDRTQQQQSTSEPRSSRSSDVKGHKFQEWKGSSTEDHAVNRAAKNDITDPEVEGVATGRAEKQRNSGIADSAMSGATTERDLGQNAKRAKEEHPKSPEPIIGMNDERGEVSFLT</sequence>
<proteinExistence type="predicted"/>
<feature type="region of interest" description="Disordered" evidence="1">
    <location>
        <begin position="30"/>
        <end position="153"/>
    </location>
</feature>
<keyword evidence="3" id="KW-1185">Reference proteome</keyword>
<feature type="compositionally biased region" description="Basic and acidic residues" evidence="1">
    <location>
        <begin position="117"/>
        <end position="135"/>
    </location>
</feature>
<protein>
    <submittedName>
        <fullName evidence="2">Uncharacterized protein</fullName>
    </submittedName>
</protein>
<organism evidence="2 3">
    <name type="scientific">Talaromyces amestolkiae</name>
    <dbReference type="NCBI Taxonomy" id="1196081"/>
    <lineage>
        <taxon>Eukaryota</taxon>
        <taxon>Fungi</taxon>
        <taxon>Dikarya</taxon>
        <taxon>Ascomycota</taxon>
        <taxon>Pezizomycotina</taxon>
        <taxon>Eurotiomycetes</taxon>
        <taxon>Eurotiomycetidae</taxon>
        <taxon>Eurotiales</taxon>
        <taxon>Trichocomaceae</taxon>
        <taxon>Talaromyces</taxon>
        <taxon>Talaromyces sect. Talaromyces</taxon>
    </lineage>
</organism>
<feature type="compositionally biased region" description="Basic and acidic residues" evidence="1">
    <location>
        <begin position="143"/>
        <end position="153"/>
    </location>
</feature>
<dbReference type="OrthoDB" id="3945172at2759"/>
<evidence type="ECO:0000256" key="1">
    <source>
        <dbReference type="SAM" id="MobiDB-lite"/>
    </source>
</evidence>
<comment type="caution">
    <text evidence="2">The sequence shown here is derived from an EMBL/GenBank/DDBJ whole genome shotgun (WGS) entry which is preliminary data.</text>
</comment>
<feature type="compositionally biased region" description="Low complexity" evidence="1">
    <location>
        <begin position="42"/>
        <end position="52"/>
    </location>
</feature>
<name>A0A364KRH1_TALAM</name>
<feature type="compositionally biased region" description="Basic and acidic residues" evidence="1">
    <location>
        <begin position="53"/>
        <end position="86"/>
    </location>
</feature>
<dbReference type="RefSeq" id="XP_040730663.1">
    <property type="nucleotide sequence ID" value="XM_040874273.1"/>
</dbReference>
<evidence type="ECO:0000313" key="2">
    <source>
        <dbReference type="EMBL" id="RAO66146.1"/>
    </source>
</evidence>
<reference evidence="2 3" key="1">
    <citation type="journal article" date="2017" name="Biotechnol. Biofuels">
        <title>Differential beta-glucosidase expression as a function of carbon source availability in Talaromyces amestolkiae: a genomic and proteomic approach.</title>
        <authorList>
            <person name="de Eugenio L.I."/>
            <person name="Mendez-Liter J.A."/>
            <person name="Nieto-Dominguez M."/>
            <person name="Alonso L."/>
            <person name="Gil-Munoz J."/>
            <person name="Barriuso J."/>
            <person name="Prieto A."/>
            <person name="Martinez M.J."/>
        </authorList>
    </citation>
    <scope>NUCLEOTIDE SEQUENCE [LARGE SCALE GENOMIC DNA]</scope>
    <source>
        <strain evidence="2 3">CIB</strain>
    </source>
</reference>
<dbReference type="Proteomes" id="UP000249363">
    <property type="component" value="Unassembled WGS sequence"/>
</dbReference>
<gene>
    <name evidence="2" type="ORF">BHQ10_002158</name>
</gene>